<dbReference type="InterPro" id="IPR029056">
    <property type="entry name" value="Ribokinase-like"/>
</dbReference>
<dbReference type="InterPro" id="IPR013749">
    <property type="entry name" value="PM/HMP-P_kinase-1"/>
</dbReference>
<evidence type="ECO:0000256" key="4">
    <source>
        <dbReference type="ARBA" id="ARBA00022840"/>
    </source>
</evidence>
<dbReference type="NCBIfam" id="TIGR00097">
    <property type="entry name" value="HMP-P_kinase"/>
    <property type="match status" value="1"/>
</dbReference>
<dbReference type="STRING" id="937775.Metlim_0446"/>
<keyword evidence="4" id="KW-0067">ATP-binding</keyword>
<accession>H1Z1Q9</accession>
<evidence type="ECO:0000256" key="1">
    <source>
        <dbReference type="ARBA" id="ARBA00022679"/>
    </source>
</evidence>
<dbReference type="HOGENOM" id="CLU_020520_0_0_2"/>
<dbReference type="Gene3D" id="3.40.1190.20">
    <property type="match status" value="1"/>
</dbReference>
<dbReference type="EMBL" id="CM001436">
    <property type="protein sequence ID" value="EHQ34585.1"/>
    <property type="molecule type" value="Genomic_DNA"/>
</dbReference>
<dbReference type="FunCoup" id="H1Z1Q9">
    <property type="interactions" value="91"/>
</dbReference>
<dbReference type="AlphaFoldDB" id="H1Z1Q9"/>
<evidence type="ECO:0000313" key="7">
    <source>
        <dbReference type="Proteomes" id="UP000005741"/>
    </source>
</evidence>
<keyword evidence="3 6" id="KW-0418">Kinase</keyword>
<dbReference type="InterPro" id="IPR004399">
    <property type="entry name" value="HMP/HMP-P_kinase_dom"/>
</dbReference>
<feature type="domain" description="Pyridoxamine kinase/Phosphomethylpyrimidine kinase" evidence="5">
    <location>
        <begin position="17"/>
        <end position="254"/>
    </location>
</feature>
<evidence type="ECO:0000256" key="3">
    <source>
        <dbReference type="ARBA" id="ARBA00022777"/>
    </source>
</evidence>
<dbReference type="InParanoid" id="H1Z1Q9"/>
<dbReference type="RefSeq" id="WP_004076227.1">
    <property type="nucleotide sequence ID" value="NZ_CM001436.1"/>
</dbReference>
<keyword evidence="1" id="KW-0808">Transferase</keyword>
<dbReference type="GO" id="GO:0005829">
    <property type="term" value="C:cytosol"/>
    <property type="evidence" value="ECO:0007669"/>
    <property type="project" value="TreeGrafter"/>
</dbReference>
<sequence length="269" mass="27931">MNNYDEIPAACSIAGSDSGGGAGIQADLKTFLSLGVWGCTVVTAVTAQNSREVTGVWSMPAEAVGMQIRAVRDDFPVRAYKTGMLPDSGIIEAVSDNVSGGVPLIIDPVMVSTGGSRLIGEDAVMALIEVLIPKSALVTPNIPEAAVLSGIDEISGINDMVHAGELILDLGAGAVLIKGGHLKGDVSTDILVERERVTEFSAPRLPGDFHGTGCCLSSAIAAYMARGMELSAACRSARDFVNCAISEPFRSVSGRTVINPKLHTNTDKC</sequence>
<keyword evidence="7" id="KW-1185">Reference proteome</keyword>
<dbReference type="CDD" id="cd01169">
    <property type="entry name" value="HMPP_kinase"/>
    <property type="match status" value="1"/>
</dbReference>
<dbReference type="PATRIC" id="fig|937775.9.peg.524"/>
<dbReference type="PANTHER" id="PTHR20858:SF17">
    <property type="entry name" value="HYDROXYMETHYLPYRIMIDINE_PHOSPHOMETHYLPYRIMIDINE KINASE THI20-RELATED"/>
    <property type="match status" value="1"/>
</dbReference>
<organism evidence="6 7">
    <name type="scientific">Methanoplanus limicola DSM 2279</name>
    <dbReference type="NCBI Taxonomy" id="937775"/>
    <lineage>
        <taxon>Archaea</taxon>
        <taxon>Methanobacteriati</taxon>
        <taxon>Methanobacteriota</taxon>
        <taxon>Stenosarchaea group</taxon>
        <taxon>Methanomicrobia</taxon>
        <taxon>Methanomicrobiales</taxon>
        <taxon>Methanomicrobiaceae</taxon>
        <taxon>Methanoplanus</taxon>
    </lineage>
</organism>
<dbReference type="PANTHER" id="PTHR20858">
    <property type="entry name" value="PHOSPHOMETHYLPYRIMIDINE KINASE"/>
    <property type="match status" value="1"/>
</dbReference>
<dbReference type="Pfam" id="PF08543">
    <property type="entry name" value="Phos_pyr_kin"/>
    <property type="match status" value="1"/>
</dbReference>
<dbReference type="GO" id="GO:0009228">
    <property type="term" value="P:thiamine biosynthetic process"/>
    <property type="evidence" value="ECO:0007669"/>
    <property type="project" value="InterPro"/>
</dbReference>
<evidence type="ECO:0000313" key="6">
    <source>
        <dbReference type="EMBL" id="EHQ34585.1"/>
    </source>
</evidence>
<protein>
    <submittedName>
        <fullName evidence="6">Hydroxymethylpyrimidine kinase</fullName>
    </submittedName>
</protein>
<keyword evidence="2" id="KW-0547">Nucleotide-binding</keyword>
<dbReference type="GO" id="GO:0005524">
    <property type="term" value="F:ATP binding"/>
    <property type="evidence" value="ECO:0007669"/>
    <property type="project" value="UniProtKB-KW"/>
</dbReference>
<gene>
    <name evidence="6" type="ORF">Metlim_0446</name>
</gene>
<name>H1Z1Q9_9EURY</name>
<dbReference type="Proteomes" id="UP000005741">
    <property type="component" value="Chromosome"/>
</dbReference>
<evidence type="ECO:0000259" key="5">
    <source>
        <dbReference type="Pfam" id="PF08543"/>
    </source>
</evidence>
<dbReference type="GO" id="GO:0008972">
    <property type="term" value="F:phosphomethylpyrimidine kinase activity"/>
    <property type="evidence" value="ECO:0007669"/>
    <property type="project" value="InterPro"/>
</dbReference>
<dbReference type="SUPFAM" id="SSF53613">
    <property type="entry name" value="Ribokinase-like"/>
    <property type="match status" value="1"/>
</dbReference>
<reference evidence="6 7" key="1">
    <citation type="submission" date="2011-10" db="EMBL/GenBank/DDBJ databases">
        <title>The Improved High-Quality Draft genome of Methanoplanus limicola DSM 2279.</title>
        <authorList>
            <consortium name="US DOE Joint Genome Institute (JGI-PGF)"/>
            <person name="Lucas S."/>
            <person name="Copeland A."/>
            <person name="Lapidus A."/>
            <person name="Glavina del Rio T."/>
            <person name="Dalin E."/>
            <person name="Tice H."/>
            <person name="Bruce D."/>
            <person name="Goodwin L."/>
            <person name="Pitluck S."/>
            <person name="Peters L."/>
            <person name="Mikhailova N."/>
            <person name="Lu M."/>
            <person name="Kyrpides N."/>
            <person name="Mavromatis K."/>
            <person name="Ivanova N."/>
            <person name="Markowitz V."/>
            <person name="Cheng J.-F."/>
            <person name="Hugenholtz P."/>
            <person name="Woyke T."/>
            <person name="Wu D."/>
            <person name="Wirth R."/>
            <person name="Brambilla E.-M."/>
            <person name="Klenk H.-P."/>
            <person name="Eisen J.A."/>
        </authorList>
    </citation>
    <scope>NUCLEOTIDE SEQUENCE [LARGE SCALE GENOMIC DNA]</scope>
    <source>
        <strain evidence="6 7">DSM 2279</strain>
    </source>
</reference>
<evidence type="ECO:0000256" key="2">
    <source>
        <dbReference type="ARBA" id="ARBA00022741"/>
    </source>
</evidence>
<dbReference type="OrthoDB" id="43786at2157"/>
<dbReference type="FunFam" id="3.40.1190.20:FF:000003">
    <property type="entry name" value="Phosphomethylpyrimidine kinase ThiD"/>
    <property type="match status" value="1"/>
</dbReference>
<proteinExistence type="predicted"/>
<dbReference type="GO" id="GO:0008902">
    <property type="term" value="F:hydroxymethylpyrimidine kinase activity"/>
    <property type="evidence" value="ECO:0007669"/>
    <property type="project" value="TreeGrafter"/>
</dbReference>